<keyword evidence="3" id="KW-0238">DNA-binding</keyword>
<name>A0ABV8SJQ7_9GAMM</name>
<protein>
    <submittedName>
        <fullName evidence="6">LysR family transcriptional regulator</fullName>
    </submittedName>
</protein>
<dbReference type="Gene3D" id="1.10.10.10">
    <property type="entry name" value="Winged helix-like DNA-binding domain superfamily/Winged helix DNA-binding domain"/>
    <property type="match status" value="1"/>
</dbReference>
<organism evidence="6 7">
    <name type="scientific">Steroidobacter flavus</name>
    <dbReference type="NCBI Taxonomy" id="1842136"/>
    <lineage>
        <taxon>Bacteria</taxon>
        <taxon>Pseudomonadati</taxon>
        <taxon>Pseudomonadota</taxon>
        <taxon>Gammaproteobacteria</taxon>
        <taxon>Steroidobacterales</taxon>
        <taxon>Steroidobacteraceae</taxon>
        <taxon>Steroidobacter</taxon>
    </lineage>
</organism>
<dbReference type="Pfam" id="PF00126">
    <property type="entry name" value="HTH_1"/>
    <property type="match status" value="1"/>
</dbReference>
<evidence type="ECO:0000259" key="5">
    <source>
        <dbReference type="PROSITE" id="PS50931"/>
    </source>
</evidence>
<evidence type="ECO:0000256" key="1">
    <source>
        <dbReference type="ARBA" id="ARBA00009437"/>
    </source>
</evidence>
<gene>
    <name evidence="6" type="ORF">ACFPN2_00665</name>
</gene>
<keyword evidence="7" id="KW-1185">Reference proteome</keyword>
<dbReference type="InterPro" id="IPR036388">
    <property type="entry name" value="WH-like_DNA-bd_sf"/>
</dbReference>
<dbReference type="InterPro" id="IPR050950">
    <property type="entry name" value="HTH-type_LysR_regulators"/>
</dbReference>
<dbReference type="RefSeq" id="WP_380593969.1">
    <property type="nucleotide sequence ID" value="NZ_JBHSDU010000001.1"/>
</dbReference>
<proteinExistence type="inferred from homology"/>
<evidence type="ECO:0000256" key="3">
    <source>
        <dbReference type="ARBA" id="ARBA00023125"/>
    </source>
</evidence>
<dbReference type="InterPro" id="IPR036390">
    <property type="entry name" value="WH_DNA-bd_sf"/>
</dbReference>
<dbReference type="InterPro" id="IPR000847">
    <property type="entry name" value="LysR_HTH_N"/>
</dbReference>
<dbReference type="SUPFAM" id="SSF46785">
    <property type="entry name" value="Winged helix' DNA-binding domain"/>
    <property type="match status" value="1"/>
</dbReference>
<comment type="caution">
    <text evidence="6">The sequence shown here is derived from an EMBL/GenBank/DDBJ whole genome shotgun (WGS) entry which is preliminary data.</text>
</comment>
<dbReference type="CDD" id="cd05466">
    <property type="entry name" value="PBP2_LTTR_substrate"/>
    <property type="match status" value="1"/>
</dbReference>
<reference evidence="7" key="1">
    <citation type="journal article" date="2019" name="Int. J. Syst. Evol. Microbiol.">
        <title>The Global Catalogue of Microorganisms (GCM) 10K type strain sequencing project: providing services to taxonomists for standard genome sequencing and annotation.</title>
        <authorList>
            <consortium name="The Broad Institute Genomics Platform"/>
            <consortium name="The Broad Institute Genome Sequencing Center for Infectious Disease"/>
            <person name="Wu L."/>
            <person name="Ma J."/>
        </authorList>
    </citation>
    <scope>NUCLEOTIDE SEQUENCE [LARGE SCALE GENOMIC DNA]</scope>
    <source>
        <strain evidence="7">CGMCC 1.10759</strain>
    </source>
</reference>
<dbReference type="EMBL" id="JBHSDU010000001">
    <property type="protein sequence ID" value="MFC4307581.1"/>
    <property type="molecule type" value="Genomic_DNA"/>
</dbReference>
<dbReference type="Pfam" id="PF03466">
    <property type="entry name" value="LysR_substrate"/>
    <property type="match status" value="1"/>
</dbReference>
<dbReference type="SUPFAM" id="SSF53850">
    <property type="entry name" value="Periplasmic binding protein-like II"/>
    <property type="match status" value="1"/>
</dbReference>
<dbReference type="PROSITE" id="PS50931">
    <property type="entry name" value="HTH_LYSR"/>
    <property type="match status" value="1"/>
</dbReference>
<dbReference type="PANTHER" id="PTHR30419">
    <property type="entry name" value="HTH-TYPE TRANSCRIPTIONAL REGULATOR YBHD"/>
    <property type="match status" value="1"/>
</dbReference>
<sequence length="310" mass="34162">MTLEDLRILVAACEAGSMSSLARELQRTQSSISQHIARLEAELGIRLFERHARGVQPTAAGKILKDFALEGLDAIEVGLQRVRALQHGESDTLTITTGGTTVRHFMRHSVVSFRKEHPGVNLRFLPASSTRRCFEILRLNQADLGFVTTGEPARGINEKTIAKQRLFLLTTKDDPLSRRRKLRLQDLKGIRYLGLAGGTTHHSAIEQAAAQRGVELKAEVVFDDFDTAKLFVELGLGQAIVPAVHAYNFERGGGPVKAVLIADLPSVSIGWAFRHWHHLSPAARDFVEITNREIGKLHNVPGLELAAAIR</sequence>
<dbReference type="Gene3D" id="3.40.190.290">
    <property type="match status" value="1"/>
</dbReference>
<evidence type="ECO:0000313" key="7">
    <source>
        <dbReference type="Proteomes" id="UP001595904"/>
    </source>
</evidence>
<evidence type="ECO:0000256" key="4">
    <source>
        <dbReference type="ARBA" id="ARBA00023163"/>
    </source>
</evidence>
<evidence type="ECO:0000313" key="6">
    <source>
        <dbReference type="EMBL" id="MFC4307581.1"/>
    </source>
</evidence>
<accession>A0ABV8SJQ7</accession>
<dbReference type="PRINTS" id="PR00039">
    <property type="entry name" value="HTHLYSR"/>
</dbReference>
<evidence type="ECO:0000256" key="2">
    <source>
        <dbReference type="ARBA" id="ARBA00023015"/>
    </source>
</evidence>
<dbReference type="Proteomes" id="UP001595904">
    <property type="component" value="Unassembled WGS sequence"/>
</dbReference>
<keyword evidence="4" id="KW-0804">Transcription</keyword>
<comment type="similarity">
    <text evidence="1">Belongs to the LysR transcriptional regulatory family.</text>
</comment>
<keyword evidence="2" id="KW-0805">Transcription regulation</keyword>
<dbReference type="InterPro" id="IPR005119">
    <property type="entry name" value="LysR_subst-bd"/>
</dbReference>
<feature type="domain" description="HTH lysR-type" evidence="5">
    <location>
        <begin position="1"/>
        <end position="58"/>
    </location>
</feature>